<name>A0A0G4I1T6_9ALVE</name>
<organism evidence="1">
    <name type="scientific">Chromera velia CCMP2878</name>
    <dbReference type="NCBI Taxonomy" id="1169474"/>
    <lineage>
        <taxon>Eukaryota</taxon>
        <taxon>Sar</taxon>
        <taxon>Alveolata</taxon>
        <taxon>Colpodellida</taxon>
        <taxon>Chromeraceae</taxon>
        <taxon>Chromera</taxon>
    </lineage>
</organism>
<gene>
    <name evidence="1" type="ORF">Cvel_34815</name>
</gene>
<sequence length="316" mass="33948">MRVWYSLLVPVIGSFSRAHSFSLSSRSSLWRCGAARGPRQGCGFLNMSSGDGDGMSAIVDTIVGGGRIGSLLADVSGPSAVMVGRSDAIPGNVSGPIFVCTRNDALESVFDRTPESRRCDLVFLQNGYLDDFFSQKGLEGSSHALVYFAVAKKGDAPIDGKTAVNPEGLTAVTGKWAGRFKQLLDKAGLACNVLDADAFRAAYFEKLIWICAYMLVGAKNGGVTVGEVQEKYTKEVTDLVNELAKAVSEKEGVTFNPGMVERLAAYTMSVAHFPTAVKELPWRNGFFQQLSETAAKEGRGDPCPLHSEWLEGVLKK</sequence>
<dbReference type="EMBL" id="CDMZ01004765">
    <property type="protein sequence ID" value="CEM50836.1"/>
    <property type="molecule type" value="Genomic_DNA"/>
</dbReference>
<dbReference type="PANTHER" id="PTHR34044:SF1">
    <property type="entry name" value="NUCLEAR PROTEIN"/>
    <property type="match status" value="1"/>
</dbReference>
<accession>A0A0G4I1T6</accession>
<dbReference type="AlphaFoldDB" id="A0A0G4I1T6"/>
<dbReference type="PANTHER" id="PTHR34044">
    <property type="entry name" value="NUCLEAR PROTEIN"/>
    <property type="match status" value="1"/>
</dbReference>
<dbReference type="PhylomeDB" id="A0A0G4I1T6"/>
<protein>
    <recommendedName>
        <fullName evidence="2">Ketopantoate reductase C-terminal domain-containing protein</fullName>
    </recommendedName>
</protein>
<evidence type="ECO:0000313" key="1">
    <source>
        <dbReference type="EMBL" id="CEM50836.1"/>
    </source>
</evidence>
<evidence type="ECO:0008006" key="2">
    <source>
        <dbReference type="Google" id="ProtNLM"/>
    </source>
</evidence>
<dbReference type="VEuPathDB" id="CryptoDB:Cvel_34815"/>
<reference evidence="1" key="1">
    <citation type="submission" date="2014-11" db="EMBL/GenBank/DDBJ databases">
        <authorList>
            <person name="Otto D Thomas"/>
            <person name="Naeem Raeece"/>
        </authorList>
    </citation>
    <scope>NUCLEOTIDE SEQUENCE</scope>
</reference>
<proteinExistence type="predicted"/>